<evidence type="ECO:0000313" key="3">
    <source>
        <dbReference type="EMBL" id="EKX45188.1"/>
    </source>
</evidence>
<dbReference type="EnsemblProtists" id="EKX45188">
    <property type="protein sequence ID" value="EKX45188"/>
    <property type="gene ID" value="GUITHDRAFT_108830"/>
</dbReference>
<dbReference type="NCBIfam" id="TIGR00741">
    <property type="entry name" value="yfiA"/>
    <property type="match status" value="1"/>
</dbReference>
<dbReference type="HOGENOM" id="CLU_071472_0_2_1"/>
<dbReference type="Gene3D" id="3.30.160.100">
    <property type="entry name" value="Ribosome hibernation promotion factor-like"/>
    <property type="match status" value="1"/>
</dbReference>
<organism evidence="3">
    <name type="scientific">Guillardia theta (strain CCMP2712)</name>
    <name type="common">Cryptophyte</name>
    <dbReference type="NCBI Taxonomy" id="905079"/>
    <lineage>
        <taxon>Eukaryota</taxon>
        <taxon>Cryptophyceae</taxon>
        <taxon>Pyrenomonadales</taxon>
        <taxon>Geminigeraceae</taxon>
        <taxon>Guillardia</taxon>
    </lineage>
</organism>
<dbReference type="InterPro" id="IPR050574">
    <property type="entry name" value="HPF/YfiA_ribosome-assoc"/>
</dbReference>
<proteinExistence type="inferred from homology"/>
<dbReference type="RefSeq" id="XP_005832168.1">
    <property type="nucleotide sequence ID" value="XM_005832111.1"/>
</dbReference>
<dbReference type="CDD" id="cd00552">
    <property type="entry name" value="RaiA"/>
    <property type="match status" value="1"/>
</dbReference>
<dbReference type="PANTHER" id="PTHR33231:SF1">
    <property type="entry name" value="30S RIBOSOMAL PROTEIN"/>
    <property type="match status" value="1"/>
</dbReference>
<dbReference type="OrthoDB" id="10253151at2759"/>
<dbReference type="PaxDb" id="55529-EKX45188"/>
<dbReference type="InterPro" id="IPR038416">
    <property type="entry name" value="Ribosom_S30AE_C_sf"/>
</dbReference>
<dbReference type="PANTHER" id="PTHR33231">
    <property type="entry name" value="30S RIBOSOMAL PROTEIN"/>
    <property type="match status" value="1"/>
</dbReference>
<dbReference type="AlphaFoldDB" id="L1J9F8"/>
<dbReference type="InterPro" id="IPR034694">
    <property type="entry name" value="HPF_long/plastid"/>
</dbReference>
<name>L1J9F8_GUITC</name>
<dbReference type="GO" id="GO:0022627">
    <property type="term" value="C:cytosolic small ribosomal subunit"/>
    <property type="evidence" value="ECO:0007669"/>
    <property type="project" value="TreeGrafter"/>
</dbReference>
<dbReference type="Pfam" id="PF16321">
    <property type="entry name" value="Ribosom_S30AE_C"/>
    <property type="match status" value="1"/>
</dbReference>
<evidence type="ECO:0000313" key="5">
    <source>
        <dbReference type="Proteomes" id="UP000011087"/>
    </source>
</evidence>
<dbReference type="GO" id="GO:0045900">
    <property type="term" value="P:negative regulation of translational elongation"/>
    <property type="evidence" value="ECO:0007669"/>
    <property type="project" value="TreeGrafter"/>
</dbReference>
<dbReference type="OMA" id="KYFAMPP"/>
<accession>L1J9F8</accession>
<gene>
    <name evidence="3" type="ORF">GUITHDRAFT_108830</name>
</gene>
<evidence type="ECO:0000256" key="1">
    <source>
        <dbReference type="ARBA" id="ARBA00022845"/>
    </source>
</evidence>
<protein>
    <recommendedName>
        <fullName evidence="2">Sigma 54 modulation/S30EA ribosomal protein C-terminal domain-containing protein</fullName>
    </recommendedName>
</protein>
<feature type="domain" description="Sigma 54 modulation/S30EA ribosomal protein C-terminal" evidence="2">
    <location>
        <begin position="149"/>
        <end position="200"/>
    </location>
</feature>
<reference evidence="4" key="3">
    <citation type="submission" date="2015-06" db="UniProtKB">
        <authorList>
            <consortium name="EnsemblProtists"/>
        </authorList>
    </citation>
    <scope>IDENTIFICATION</scope>
</reference>
<dbReference type="eggNOG" id="ENOG502QQ0F">
    <property type="taxonomic scope" value="Eukaryota"/>
</dbReference>
<keyword evidence="5" id="KW-1185">Reference proteome</keyword>
<dbReference type="GO" id="GO:0043024">
    <property type="term" value="F:ribosomal small subunit binding"/>
    <property type="evidence" value="ECO:0007669"/>
    <property type="project" value="TreeGrafter"/>
</dbReference>
<dbReference type="Pfam" id="PF02482">
    <property type="entry name" value="Ribosomal_S30AE"/>
    <property type="match status" value="1"/>
</dbReference>
<dbReference type="HAMAP" id="MF_00839">
    <property type="entry name" value="HPF"/>
    <property type="match status" value="1"/>
</dbReference>
<dbReference type="InterPro" id="IPR032528">
    <property type="entry name" value="Ribosom_S30AE_C"/>
</dbReference>
<evidence type="ECO:0000259" key="2">
    <source>
        <dbReference type="Pfam" id="PF16321"/>
    </source>
</evidence>
<sequence>MSSAVKIPITISGNNVELTPALKQYINEKLTNTLSKVGRLVTRCDAHLTVDKNPSVENNANFEVVVSVKGTVMRASKSTHDMYASIDAVADSVKRKLRKYKERIIDAHRQGKPEAMGFDEEEIQGFKDFTQEVAKMENSLPVPPADMSLMKKKTFPMEPISVEDAVLCLDYIEHDFYVFKNKENGKIAVVYKRNHGGVGLIEPQ</sequence>
<reference evidence="5" key="2">
    <citation type="submission" date="2012-11" db="EMBL/GenBank/DDBJ databases">
        <authorList>
            <person name="Kuo A."/>
            <person name="Curtis B.A."/>
            <person name="Tanifuji G."/>
            <person name="Burki F."/>
            <person name="Gruber A."/>
            <person name="Irimia M."/>
            <person name="Maruyama S."/>
            <person name="Arias M.C."/>
            <person name="Ball S.G."/>
            <person name="Gile G.H."/>
            <person name="Hirakawa Y."/>
            <person name="Hopkins J.F."/>
            <person name="Rensing S.A."/>
            <person name="Schmutz J."/>
            <person name="Symeonidi A."/>
            <person name="Elias M."/>
            <person name="Eveleigh R.J."/>
            <person name="Herman E.K."/>
            <person name="Klute M.J."/>
            <person name="Nakayama T."/>
            <person name="Obornik M."/>
            <person name="Reyes-Prieto A."/>
            <person name="Armbrust E.V."/>
            <person name="Aves S.J."/>
            <person name="Beiko R.G."/>
            <person name="Coutinho P."/>
            <person name="Dacks J.B."/>
            <person name="Durnford D.G."/>
            <person name="Fast N.M."/>
            <person name="Green B.R."/>
            <person name="Grisdale C."/>
            <person name="Hempe F."/>
            <person name="Henrissat B."/>
            <person name="Hoppner M.P."/>
            <person name="Ishida K.-I."/>
            <person name="Kim E."/>
            <person name="Koreny L."/>
            <person name="Kroth P.G."/>
            <person name="Liu Y."/>
            <person name="Malik S.-B."/>
            <person name="Maier U.G."/>
            <person name="McRose D."/>
            <person name="Mock T."/>
            <person name="Neilson J.A."/>
            <person name="Onodera N.T."/>
            <person name="Poole A.M."/>
            <person name="Pritham E.J."/>
            <person name="Richards T.A."/>
            <person name="Rocap G."/>
            <person name="Roy S.W."/>
            <person name="Sarai C."/>
            <person name="Schaack S."/>
            <person name="Shirato S."/>
            <person name="Slamovits C.H."/>
            <person name="Spencer D.F."/>
            <person name="Suzuki S."/>
            <person name="Worden A.Z."/>
            <person name="Zauner S."/>
            <person name="Barry K."/>
            <person name="Bell C."/>
            <person name="Bharti A.K."/>
            <person name="Crow J.A."/>
            <person name="Grimwood J."/>
            <person name="Kramer R."/>
            <person name="Lindquist E."/>
            <person name="Lucas S."/>
            <person name="Salamov A."/>
            <person name="McFadden G.I."/>
            <person name="Lane C.E."/>
            <person name="Keeling P.J."/>
            <person name="Gray M.W."/>
            <person name="Grigoriev I.V."/>
            <person name="Archibald J.M."/>
        </authorList>
    </citation>
    <scope>NUCLEOTIDE SEQUENCE</scope>
    <source>
        <strain evidence="5">CCMP2712</strain>
    </source>
</reference>
<dbReference type="InterPro" id="IPR003489">
    <property type="entry name" value="RHF/RaiA"/>
</dbReference>
<dbReference type="GeneID" id="17301891"/>
<dbReference type="EMBL" id="JH993000">
    <property type="protein sequence ID" value="EKX45188.1"/>
    <property type="molecule type" value="Genomic_DNA"/>
</dbReference>
<dbReference type="STRING" id="905079.L1J9F8"/>
<dbReference type="Gene3D" id="3.30.505.50">
    <property type="entry name" value="Sigma 54 modulation/S30EA ribosomal protein, C-terminal domain"/>
    <property type="match status" value="1"/>
</dbReference>
<dbReference type="SUPFAM" id="SSF69754">
    <property type="entry name" value="Ribosome binding protein Y (YfiA homologue)"/>
    <property type="match status" value="1"/>
</dbReference>
<evidence type="ECO:0000313" key="4">
    <source>
        <dbReference type="EnsemblProtists" id="EKX45188"/>
    </source>
</evidence>
<dbReference type="InterPro" id="IPR036567">
    <property type="entry name" value="RHF-like"/>
</dbReference>
<keyword evidence="1" id="KW-0810">Translation regulation</keyword>
<reference evidence="3 5" key="1">
    <citation type="journal article" date="2012" name="Nature">
        <title>Algal genomes reveal evolutionary mosaicism and the fate of nucleomorphs.</title>
        <authorList>
            <consortium name="DOE Joint Genome Institute"/>
            <person name="Curtis B.A."/>
            <person name="Tanifuji G."/>
            <person name="Burki F."/>
            <person name="Gruber A."/>
            <person name="Irimia M."/>
            <person name="Maruyama S."/>
            <person name="Arias M.C."/>
            <person name="Ball S.G."/>
            <person name="Gile G.H."/>
            <person name="Hirakawa Y."/>
            <person name="Hopkins J.F."/>
            <person name="Kuo A."/>
            <person name="Rensing S.A."/>
            <person name="Schmutz J."/>
            <person name="Symeonidi A."/>
            <person name="Elias M."/>
            <person name="Eveleigh R.J."/>
            <person name="Herman E.K."/>
            <person name="Klute M.J."/>
            <person name="Nakayama T."/>
            <person name="Obornik M."/>
            <person name="Reyes-Prieto A."/>
            <person name="Armbrust E.V."/>
            <person name="Aves S.J."/>
            <person name="Beiko R.G."/>
            <person name="Coutinho P."/>
            <person name="Dacks J.B."/>
            <person name="Durnford D.G."/>
            <person name="Fast N.M."/>
            <person name="Green B.R."/>
            <person name="Grisdale C.J."/>
            <person name="Hempel F."/>
            <person name="Henrissat B."/>
            <person name="Hoppner M.P."/>
            <person name="Ishida K."/>
            <person name="Kim E."/>
            <person name="Koreny L."/>
            <person name="Kroth P.G."/>
            <person name="Liu Y."/>
            <person name="Malik S.B."/>
            <person name="Maier U.G."/>
            <person name="McRose D."/>
            <person name="Mock T."/>
            <person name="Neilson J.A."/>
            <person name="Onodera N.T."/>
            <person name="Poole A.M."/>
            <person name="Pritham E.J."/>
            <person name="Richards T.A."/>
            <person name="Rocap G."/>
            <person name="Roy S.W."/>
            <person name="Sarai C."/>
            <person name="Schaack S."/>
            <person name="Shirato S."/>
            <person name="Slamovits C.H."/>
            <person name="Spencer D.F."/>
            <person name="Suzuki S."/>
            <person name="Worden A.Z."/>
            <person name="Zauner S."/>
            <person name="Barry K."/>
            <person name="Bell C."/>
            <person name="Bharti A.K."/>
            <person name="Crow J.A."/>
            <person name="Grimwood J."/>
            <person name="Kramer R."/>
            <person name="Lindquist E."/>
            <person name="Lucas S."/>
            <person name="Salamov A."/>
            <person name="McFadden G.I."/>
            <person name="Lane C.E."/>
            <person name="Keeling P.J."/>
            <person name="Gray M.W."/>
            <person name="Grigoriev I.V."/>
            <person name="Archibald J.M."/>
        </authorList>
    </citation>
    <scope>NUCLEOTIDE SEQUENCE</scope>
    <source>
        <strain evidence="3 5">CCMP2712</strain>
    </source>
</reference>
<dbReference type="Proteomes" id="UP000011087">
    <property type="component" value="Unassembled WGS sequence"/>
</dbReference>
<dbReference type="KEGG" id="gtt:GUITHDRAFT_108830"/>